<evidence type="ECO:0000256" key="1">
    <source>
        <dbReference type="ARBA" id="ARBA00022857"/>
    </source>
</evidence>
<evidence type="ECO:0000313" key="5">
    <source>
        <dbReference type="Proteomes" id="UP001465976"/>
    </source>
</evidence>
<dbReference type="Proteomes" id="UP001465976">
    <property type="component" value="Unassembled WGS sequence"/>
</dbReference>
<evidence type="ECO:0000259" key="3">
    <source>
        <dbReference type="Pfam" id="PF05368"/>
    </source>
</evidence>
<evidence type="ECO:0000256" key="2">
    <source>
        <dbReference type="ARBA" id="ARBA00023002"/>
    </source>
</evidence>
<keyword evidence="2" id="KW-0560">Oxidoreductase</keyword>
<dbReference type="SUPFAM" id="SSF51735">
    <property type="entry name" value="NAD(P)-binding Rossmann-fold domains"/>
    <property type="match status" value="1"/>
</dbReference>
<reference evidence="4 5" key="1">
    <citation type="submission" date="2024-02" db="EMBL/GenBank/DDBJ databases">
        <title>A draft genome for the cacao thread blight pathogen Marasmius crinis-equi.</title>
        <authorList>
            <person name="Cohen S.P."/>
            <person name="Baruah I.K."/>
            <person name="Amoako-Attah I."/>
            <person name="Bukari Y."/>
            <person name="Meinhardt L.W."/>
            <person name="Bailey B.A."/>
        </authorList>
    </citation>
    <scope>NUCLEOTIDE SEQUENCE [LARGE SCALE GENOMIC DNA]</scope>
    <source>
        <strain evidence="4 5">GH-76</strain>
    </source>
</reference>
<dbReference type="InterPro" id="IPR051609">
    <property type="entry name" value="NmrA/Isoflavone_reductase-like"/>
</dbReference>
<organism evidence="4 5">
    <name type="scientific">Marasmius crinis-equi</name>
    <dbReference type="NCBI Taxonomy" id="585013"/>
    <lineage>
        <taxon>Eukaryota</taxon>
        <taxon>Fungi</taxon>
        <taxon>Dikarya</taxon>
        <taxon>Basidiomycota</taxon>
        <taxon>Agaricomycotina</taxon>
        <taxon>Agaricomycetes</taxon>
        <taxon>Agaricomycetidae</taxon>
        <taxon>Agaricales</taxon>
        <taxon>Marasmiineae</taxon>
        <taxon>Marasmiaceae</taxon>
        <taxon>Marasmius</taxon>
    </lineage>
</organism>
<accession>A0ABR3F280</accession>
<name>A0ABR3F280_9AGAR</name>
<dbReference type="PANTHER" id="PTHR47706">
    <property type="entry name" value="NMRA-LIKE FAMILY PROTEIN"/>
    <property type="match status" value="1"/>
</dbReference>
<protein>
    <recommendedName>
        <fullName evidence="3">NmrA-like domain-containing protein</fullName>
    </recommendedName>
</protein>
<dbReference type="Gene3D" id="3.90.25.10">
    <property type="entry name" value="UDP-galactose 4-epimerase, domain 1"/>
    <property type="match status" value="1"/>
</dbReference>
<dbReference type="InterPro" id="IPR008030">
    <property type="entry name" value="NmrA-like"/>
</dbReference>
<dbReference type="Pfam" id="PF05368">
    <property type="entry name" value="NmrA"/>
    <property type="match status" value="1"/>
</dbReference>
<dbReference type="PANTHER" id="PTHR47706:SF9">
    <property type="entry name" value="NMRA-LIKE DOMAIN-CONTAINING PROTEIN-RELATED"/>
    <property type="match status" value="1"/>
</dbReference>
<keyword evidence="5" id="KW-1185">Reference proteome</keyword>
<comment type="caution">
    <text evidence="4">The sequence shown here is derived from an EMBL/GenBank/DDBJ whole genome shotgun (WGS) entry which is preliminary data.</text>
</comment>
<dbReference type="EMBL" id="JBAHYK010001143">
    <property type="protein sequence ID" value="KAL0569327.1"/>
    <property type="molecule type" value="Genomic_DNA"/>
</dbReference>
<evidence type="ECO:0000313" key="4">
    <source>
        <dbReference type="EMBL" id="KAL0569327.1"/>
    </source>
</evidence>
<gene>
    <name evidence="4" type="ORF">V5O48_012633</name>
</gene>
<sequence>MSFNSKQLVFLVGATGKTGLSIARGLAKHPEKFIIKSLIRPSTIDKPIVQELKSLGIKVVTGDAVDDSQEALEVHLKDVDTMISTILPMPEGVQTKLLLAAKNAGVKRVVPSEFGFYAPLGASEYLDSKLRTQKFIVDNNIPFTFIYVGGWASGLLPLPHSDEGDYATKIIRKQFAGSGKVKVAWTPLERVGDWVSRIISDPRTLNQTVQAWDGQATVEEGWAIGSKITGENFDDYPRLTEEEINSHISEGGMIQAIYQSISVLVVRGDTTVENAVAAGALDGRILYPDYVPLSLEEFAKDHYKNPEKM</sequence>
<keyword evidence="1" id="KW-0521">NADP</keyword>
<proteinExistence type="predicted"/>
<feature type="domain" description="NmrA-like" evidence="3">
    <location>
        <begin position="6"/>
        <end position="298"/>
    </location>
</feature>
<dbReference type="InterPro" id="IPR036291">
    <property type="entry name" value="NAD(P)-bd_dom_sf"/>
</dbReference>
<dbReference type="Gene3D" id="3.40.50.720">
    <property type="entry name" value="NAD(P)-binding Rossmann-like Domain"/>
    <property type="match status" value="1"/>
</dbReference>